<proteinExistence type="predicted"/>
<comment type="caution">
    <text evidence="1">The sequence shown here is derived from an EMBL/GenBank/DDBJ whole genome shotgun (WGS) entry which is preliminary data.</text>
</comment>
<evidence type="ECO:0000313" key="1">
    <source>
        <dbReference type="EMBL" id="EMG00695.1"/>
    </source>
</evidence>
<dbReference type="BioCyc" id="LBOR1193007:G11KN-2179-MONOMER"/>
<organism evidence="1 2">
    <name type="scientific">Leptospira borgpetersenii str. 200701203</name>
    <dbReference type="NCBI Taxonomy" id="1193007"/>
    <lineage>
        <taxon>Bacteria</taxon>
        <taxon>Pseudomonadati</taxon>
        <taxon>Spirochaetota</taxon>
        <taxon>Spirochaetia</taxon>
        <taxon>Leptospirales</taxon>
        <taxon>Leptospiraceae</taxon>
        <taxon>Leptospira</taxon>
    </lineage>
</organism>
<dbReference type="AlphaFoldDB" id="M3HSU3"/>
<name>M3HSU3_LEPBO</name>
<sequence>MTKKGNYLIRDSDEILKRGLKILKQRKNSFLENENVKVLDHDLIQYYANMCVDEMS</sequence>
<protein>
    <submittedName>
        <fullName evidence="1">Uncharacterized protein</fullName>
    </submittedName>
</protein>
<dbReference type="EMBL" id="AKWO02000043">
    <property type="protein sequence ID" value="EMG00695.1"/>
    <property type="molecule type" value="Genomic_DNA"/>
</dbReference>
<dbReference type="Proteomes" id="UP000011783">
    <property type="component" value="Unassembled WGS sequence"/>
</dbReference>
<accession>M3HSU3</accession>
<evidence type="ECO:0000313" key="2">
    <source>
        <dbReference type="Proteomes" id="UP000011783"/>
    </source>
</evidence>
<reference evidence="1 2" key="1">
    <citation type="submission" date="2013-01" db="EMBL/GenBank/DDBJ databases">
        <authorList>
            <person name="Harkins D.M."/>
            <person name="Durkin A.S."/>
            <person name="Brinkac L.M."/>
            <person name="Haft D.H."/>
            <person name="Selengut J.D."/>
            <person name="Sanka R."/>
            <person name="DePew J."/>
            <person name="Purushe J."/>
            <person name="Picardeau M."/>
            <person name="Werts C."/>
            <person name="Goarant C."/>
            <person name="Vinetz J.M."/>
            <person name="Sutton G.G."/>
            <person name="Nierman W.C."/>
            <person name="Fouts D.E."/>
        </authorList>
    </citation>
    <scope>NUCLEOTIDE SEQUENCE [LARGE SCALE GENOMIC DNA]</scope>
    <source>
        <strain evidence="1 2">200701203</strain>
    </source>
</reference>
<gene>
    <name evidence="1" type="ORF">LEP1GSC123_2006</name>
</gene>